<dbReference type="Gene3D" id="3.50.50.60">
    <property type="entry name" value="FAD/NAD(P)-binding domain"/>
    <property type="match status" value="2"/>
</dbReference>
<comment type="caution">
    <text evidence="8">The sequence shown here is derived from an EMBL/GenBank/DDBJ whole genome shotgun (WGS) entry which is preliminary data.</text>
</comment>
<reference evidence="8 9" key="1">
    <citation type="submission" date="2015-07" db="EMBL/GenBank/DDBJ databases">
        <title>Comparative genomics of the Sigatoka disease complex on banana suggests a link between parallel evolutionary changes in Pseudocercospora fijiensis and Pseudocercospora eumusae and increased virulence on the banana host.</title>
        <authorList>
            <person name="Chang T.-C."/>
            <person name="Salvucci A."/>
            <person name="Crous P.W."/>
            <person name="Stergiopoulos I."/>
        </authorList>
    </citation>
    <scope>NUCLEOTIDE SEQUENCE [LARGE SCALE GENOMIC DNA]</scope>
    <source>
        <strain evidence="8 9">CBS 114824</strain>
    </source>
</reference>
<keyword evidence="9" id="KW-1185">Reference proteome</keyword>
<gene>
    <name evidence="8" type="ORF">AC578_3266</name>
</gene>
<dbReference type="GO" id="GO:0050661">
    <property type="term" value="F:NADP binding"/>
    <property type="evidence" value="ECO:0007669"/>
    <property type="project" value="InterPro"/>
</dbReference>
<keyword evidence="5" id="KW-0521">NADP</keyword>
<evidence type="ECO:0000313" key="9">
    <source>
        <dbReference type="Proteomes" id="UP000070133"/>
    </source>
</evidence>
<accession>A0A139GZI7</accession>
<dbReference type="PANTHER" id="PTHR43098">
    <property type="entry name" value="L-ORNITHINE N(5)-MONOOXYGENASE-RELATED"/>
    <property type="match status" value="1"/>
</dbReference>
<protein>
    <recommendedName>
        <fullName evidence="10">FAD/NAD(P)-binding domain-containing protein</fullName>
    </recommendedName>
</protein>
<dbReference type="GO" id="GO:0004499">
    <property type="term" value="F:N,N-dimethylaniline monooxygenase activity"/>
    <property type="evidence" value="ECO:0007669"/>
    <property type="project" value="InterPro"/>
</dbReference>
<keyword evidence="4" id="KW-0274">FAD</keyword>
<evidence type="ECO:0000256" key="3">
    <source>
        <dbReference type="ARBA" id="ARBA00022630"/>
    </source>
</evidence>
<dbReference type="AlphaFoldDB" id="A0A139GZI7"/>
<sequence>MSSTVAISHPGTVNYLNGEVPVVANQPNGGHPEVHEFTGEAATNGAGGQTTIKADVLVIGAGFSGITAIHRFRKEGMTVKCFESGEDFGGVWYWNRYPGARVDSEMPFYQLNIPEVYQTWSFSERFPGHQELRKYMAHIDKTLNLRKDTYFNARVSDARRDESKGVWRIKTQQGHVAEGKYLILCTGLLHRTYTPDFPGLSDYKGEIYHSGAWSEDFNPKGKKIGLIGAGATAVQITQELGKQADELVVFLRRPSYCLAMQQRSLTKAEQDQLAVYYPVLFKEGRNSAVGFPSIRREQGVQEVSKEEREEHFERMWNAGGFHFMLSGFNDGTVNPESNEITYQWWRKKVCERLTDPEKNKIMAPEKKPYYFGTKRSPLEQDYYEVLNRPNVYIHDLNASPLKKFTEKGMVMADDKEYAFDAVVLATGFDSFTGSITKMGLKNKDGIDIKDIWAKGVNTYLGITVRGFPNMFMAYTPQAPTALSNGPTIIECQVETIVDFIKKLEAEGAKSIEARQDAETEWKNSLNEMTKSTLFPFTDSWWNGSNIPGKKAENMSYIAGINMYEAQVRATMDGWKGFEVVGAA</sequence>
<proteinExistence type="inferred from homology"/>
<dbReference type="EMBL" id="LFZN01000209">
    <property type="protein sequence ID" value="KXS95579.1"/>
    <property type="molecule type" value="Genomic_DNA"/>
</dbReference>
<dbReference type="InterPro" id="IPR050775">
    <property type="entry name" value="FAD-binding_Monooxygenases"/>
</dbReference>
<evidence type="ECO:0000256" key="2">
    <source>
        <dbReference type="ARBA" id="ARBA00010139"/>
    </source>
</evidence>
<evidence type="ECO:0008006" key="10">
    <source>
        <dbReference type="Google" id="ProtNLM"/>
    </source>
</evidence>
<keyword evidence="6" id="KW-0560">Oxidoreductase</keyword>
<dbReference type="InterPro" id="IPR020946">
    <property type="entry name" value="Flavin_mOase-like"/>
</dbReference>
<evidence type="ECO:0000256" key="1">
    <source>
        <dbReference type="ARBA" id="ARBA00001974"/>
    </source>
</evidence>
<dbReference type="OrthoDB" id="66881at2759"/>
<dbReference type="SUPFAM" id="SSF51905">
    <property type="entry name" value="FAD/NAD(P)-binding domain"/>
    <property type="match status" value="3"/>
</dbReference>
<dbReference type="GO" id="GO:0050660">
    <property type="term" value="F:flavin adenine dinucleotide binding"/>
    <property type="evidence" value="ECO:0007669"/>
    <property type="project" value="InterPro"/>
</dbReference>
<comment type="similarity">
    <text evidence="2">Belongs to the FAD-binding monooxygenase family.</text>
</comment>
<evidence type="ECO:0000256" key="7">
    <source>
        <dbReference type="ARBA" id="ARBA00023033"/>
    </source>
</evidence>
<dbReference type="InterPro" id="IPR036188">
    <property type="entry name" value="FAD/NAD-bd_sf"/>
</dbReference>
<dbReference type="Pfam" id="PF00743">
    <property type="entry name" value="FMO-like"/>
    <property type="match status" value="1"/>
</dbReference>
<evidence type="ECO:0000313" key="8">
    <source>
        <dbReference type="EMBL" id="KXS95579.1"/>
    </source>
</evidence>
<comment type="cofactor">
    <cofactor evidence="1">
        <name>FAD</name>
        <dbReference type="ChEBI" id="CHEBI:57692"/>
    </cofactor>
</comment>
<evidence type="ECO:0000256" key="5">
    <source>
        <dbReference type="ARBA" id="ARBA00022857"/>
    </source>
</evidence>
<organism evidence="8 9">
    <name type="scientific">Pseudocercospora eumusae</name>
    <dbReference type="NCBI Taxonomy" id="321146"/>
    <lineage>
        <taxon>Eukaryota</taxon>
        <taxon>Fungi</taxon>
        <taxon>Dikarya</taxon>
        <taxon>Ascomycota</taxon>
        <taxon>Pezizomycotina</taxon>
        <taxon>Dothideomycetes</taxon>
        <taxon>Dothideomycetidae</taxon>
        <taxon>Mycosphaerellales</taxon>
        <taxon>Mycosphaerellaceae</taxon>
        <taxon>Pseudocercospora</taxon>
    </lineage>
</organism>
<dbReference type="PANTHER" id="PTHR43098:SF3">
    <property type="entry name" value="L-ORNITHINE N(5)-MONOOXYGENASE-RELATED"/>
    <property type="match status" value="1"/>
</dbReference>
<evidence type="ECO:0000256" key="6">
    <source>
        <dbReference type="ARBA" id="ARBA00023002"/>
    </source>
</evidence>
<name>A0A139GZI7_9PEZI</name>
<keyword evidence="3" id="KW-0285">Flavoprotein</keyword>
<keyword evidence="7" id="KW-0503">Monooxygenase</keyword>
<dbReference type="Proteomes" id="UP000070133">
    <property type="component" value="Unassembled WGS sequence"/>
</dbReference>
<evidence type="ECO:0000256" key="4">
    <source>
        <dbReference type="ARBA" id="ARBA00022827"/>
    </source>
</evidence>